<sequence length="73" mass="8088">MEGDEIDQKVLSNSARSPSLVGESPIGLKITFCSSVLSPEGKDQVGDEMEQSACHRAVREQYHIAQRLQMRRG</sequence>
<organism evidence="2 3">
    <name type="scientific">Solanum commersonii</name>
    <name type="common">Commerson's wild potato</name>
    <name type="synonym">Commerson's nightshade</name>
    <dbReference type="NCBI Taxonomy" id="4109"/>
    <lineage>
        <taxon>Eukaryota</taxon>
        <taxon>Viridiplantae</taxon>
        <taxon>Streptophyta</taxon>
        <taxon>Embryophyta</taxon>
        <taxon>Tracheophyta</taxon>
        <taxon>Spermatophyta</taxon>
        <taxon>Magnoliopsida</taxon>
        <taxon>eudicotyledons</taxon>
        <taxon>Gunneridae</taxon>
        <taxon>Pentapetalae</taxon>
        <taxon>asterids</taxon>
        <taxon>lamiids</taxon>
        <taxon>Solanales</taxon>
        <taxon>Solanaceae</taxon>
        <taxon>Solanoideae</taxon>
        <taxon>Solaneae</taxon>
        <taxon>Solanum</taxon>
    </lineage>
</organism>
<dbReference type="AlphaFoldDB" id="A0A9J6B455"/>
<evidence type="ECO:0000313" key="3">
    <source>
        <dbReference type="Proteomes" id="UP000824120"/>
    </source>
</evidence>
<dbReference type="EMBL" id="JACXVP010000001">
    <property type="protein sequence ID" value="KAG5631403.1"/>
    <property type="molecule type" value="Genomic_DNA"/>
</dbReference>
<gene>
    <name evidence="2" type="ORF">H5410_003120</name>
</gene>
<proteinExistence type="predicted"/>
<evidence type="ECO:0000256" key="1">
    <source>
        <dbReference type="SAM" id="MobiDB-lite"/>
    </source>
</evidence>
<protein>
    <submittedName>
        <fullName evidence="2">Uncharacterized protein</fullName>
    </submittedName>
</protein>
<comment type="caution">
    <text evidence="2">The sequence shown here is derived from an EMBL/GenBank/DDBJ whole genome shotgun (WGS) entry which is preliminary data.</text>
</comment>
<accession>A0A9J6B455</accession>
<feature type="region of interest" description="Disordered" evidence="1">
    <location>
        <begin position="1"/>
        <end position="22"/>
    </location>
</feature>
<reference evidence="2 3" key="1">
    <citation type="submission" date="2020-09" db="EMBL/GenBank/DDBJ databases">
        <title>De no assembly of potato wild relative species, Solanum commersonii.</title>
        <authorList>
            <person name="Cho K."/>
        </authorList>
    </citation>
    <scope>NUCLEOTIDE SEQUENCE [LARGE SCALE GENOMIC DNA]</scope>
    <source>
        <strain evidence="2">LZ3.2</strain>
        <tissue evidence="2">Leaf</tissue>
    </source>
</reference>
<name>A0A9J6B455_SOLCO</name>
<dbReference type="Proteomes" id="UP000824120">
    <property type="component" value="Chromosome 1"/>
</dbReference>
<evidence type="ECO:0000313" key="2">
    <source>
        <dbReference type="EMBL" id="KAG5631403.1"/>
    </source>
</evidence>
<keyword evidence="3" id="KW-1185">Reference proteome</keyword>